<dbReference type="Proteomes" id="UP000292235">
    <property type="component" value="Chromosome"/>
</dbReference>
<dbReference type="AlphaFoldDB" id="A0A4P6QAV9"/>
<dbReference type="PANTHER" id="PTHR42986:SF1">
    <property type="entry name" value="BENZALDEHYDE DEHYDROGENASE YFMT"/>
    <property type="match status" value="1"/>
</dbReference>
<dbReference type="Gene3D" id="3.40.605.10">
    <property type="entry name" value="Aldehyde Dehydrogenase, Chain A, domain 1"/>
    <property type="match status" value="1"/>
</dbReference>
<accession>A0A4P6QAV9</accession>
<organism evidence="6 7">
    <name type="scientific">Streptomonospora litoralis</name>
    <dbReference type="NCBI Taxonomy" id="2498135"/>
    <lineage>
        <taxon>Bacteria</taxon>
        <taxon>Bacillati</taxon>
        <taxon>Actinomycetota</taxon>
        <taxon>Actinomycetes</taxon>
        <taxon>Streptosporangiales</taxon>
        <taxon>Nocardiopsidaceae</taxon>
        <taxon>Streptomonospora</taxon>
    </lineage>
</organism>
<dbReference type="RefSeq" id="WP_131101644.1">
    <property type="nucleotide sequence ID" value="NZ_CP036455.1"/>
</dbReference>
<feature type="domain" description="Aldehyde dehydrogenase" evidence="5">
    <location>
        <begin position="22"/>
        <end position="479"/>
    </location>
</feature>
<dbReference type="Pfam" id="PF00171">
    <property type="entry name" value="Aldedh"/>
    <property type="match status" value="1"/>
</dbReference>
<dbReference type="InterPro" id="IPR016160">
    <property type="entry name" value="Ald_DH_CS_CYS"/>
</dbReference>
<dbReference type="InterPro" id="IPR016161">
    <property type="entry name" value="Ald_DH/histidinol_DH"/>
</dbReference>
<dbReference type="EC" id="1.2.1.3" evidence="6"/>
<reference evidence="6 7" key="1">
    <citation type="submission" date="2019-02" db="EMBL/GenBank/DDBJ databases">
        <authorList>
            <person name="Khodamoradi S."/>
            <person name="Hahnke R.L."/>
            <person name="Kaempfer P."/>
            <person name="Schumann P."/>
            <person name="Rohde M."/>
            <person name="Steinert M."/>
            <person name="Luzhetskyy A."/>
            <person name="Wink J."/>
            <person name="Ruckert C."/>
        </authorList>
    </citation>
    <scope>NUCLEOTIDE SEQUENCE [LARGE SCALE GENOMIC DNA]</scope>
    <source>
        <strain evidence="6 7">M2</strain>
    </source>
</reference>
<gene>
    <name evidence="6" type="primary">yfmT</name>
    <name evidence="6" type="ORF">EKD16_24500</name>
</gene>
<comment type="similarity">
    <text evidence="1">Belongs to the aldehyde dehydrogenase family.</text>
</comment>
<keyword evidence="7" id="KW-1185">Reference proteome</keyword>
<dbReference type="SUPFAM" id="SSF53720">
    <property type="entry name" value="ALDH-like"/>
    <property type="match status" value="1"/>
</dbReference>
<evidence type="ECO:0000256" key="2">
    <source>
        <dbReference type="ARBA" id="ARBA00023002"/>
    </source>
</evidence>
<evidence type="ECO:0000256" key="1">
    <source>
        <dbReference type="ARBA" id="ARBA00009986"/>
    </source>
</evidence>
<dbReference type="GO" id="GO:0004029">
    <property type="term" value="F:aldehyde dehydrogenase (NAD+) activity"/>
    <property type="evidence" value="ECO:0007669"/>
    <property type="project" value="UniProtKB-EC"/>
</dbReference>
<feature type="compositionally biased region" description="Basic and acidic residues" evidence="4">
    <location>
        <begin position="1"/>
        <end position="15"/>
    </location>
</feature>
<dbReference type="InterPro" id="IPR015590">
    <property type="entry name" value="Aldehyde_DH_dom"/>
</dbReference>
<dbReference type="Gene3D" id="3.40.309.10">
    <property type="entry name" value="Aldehyde Dehydrogenase, Chain A, domain 2"/>
    <property type="match status" value="1"/>
</dbReference>
<protein>
    <submittedName>
        <fullName evidence="6">Aldehyde dehydrogenase YfmT</fullName>
        <ecNumber evidence="6">1.2.1.3</ecNumber>
    </submittedName>
</protein>
<dbReference type="PROSITE" id="PS00070">
    <property type="entry name" value="ALDEHYDE_DEHYDR_CYS"/>
    <property type="match status" value="1"/>
</dbReference>
<evidence type="ECO:0000313" key="7">
    <source>
        <dbReference type="Proteomes" id="UP000292235"/>
    </source>
</evidence>
<evidence type="ECO:0000259" key="5">
    <source>
        <dbReference type="Pfam" id="PF00171"/>
    </source>
</evidence>
<dbReference type="InterPro" id="IPR016162">
    <property type="entry name" value="Ald_DH_N"/>
</dbReference>
<dbReference type="PANTHER" id="PTHR42986">
    <property type="entry name" value="BENZALDEHYDE DEHYDROGENASE YFMT"/>
    <property type="match status" value="1"/>
</dbReference>
<dbReference type="OrthoDB" id="3802174at2"/>
<feature type="region of interest" description="Disordered" evidence="4">
    <location>
        <begin position="1"/>
        <end position="29"/>
    </location>
</feature>
<keyword evidence="3" id="KW-0520">NAD</keyword>
<dbReference type="KEGG" id="strr:EKD16_24500"/>
<evidence type="ECO:0000256" key="4">
    <source>
        <dbReference type="SAM" id="MobiDB-lite"/>
    </source>
</evidence>
<keyword evidence="2 6" id="KW-0560">Oxidoreductase</keyword>
<evidence type="ECO:0000256" key="3">
    <source>
        <dbReference type="ARBA" id="ARBA00023027"/>
    </source>
</evidence>
<sequence>MSEGQRPEPYPRFDRMPLGGEWRPGGSEHTLTDVAPYDDKPLAEIRLADARDVDRAFRAAKQAQRSWADTPAGERAEVFLRAMAVMDARKDEIVDWLVAETGGIRERAEFEWSLVRAGMAEVVSYPTRVAGRILPGTLPGKENRVYRQPLGVVSVISPWNFPLQLSNRSVAPALALGNAVVLKPAGDTPVTGGLLLARIYEEAGLPPGLLNVAIGRSSEIGDALVTHEIPQLVSFTGSTAVGEGIAKKAPLKRRALELGGNGPLVVLGDADVERAVDAAVFGSYYHQGQICMATNRVIADAAVHDDLVERMRERVRALRTGDPADPRTQIGPVVNDSQRDGILDKVARAVDDGAELLLSGEPAGPAGRVVPPHLLVGGNGVATAAEEVFGPVATVVRARDEEDALALANATEYGLSSAVYTGDAERGVRFAQRVEAGMTHVNDTTVNDEPNTAFGGEKASGIGRFGGEWAIDEFTRDHWISVQHTFRDLPLRTG</sequence>
<dbReference type="EMBL" id="CP036455">
    <property type="protein sequence ID" value="QBI56644.1"/>
    <property type="molecule type" value="Genomic_DNA"/>
</dbReference>
<proteinExistence type="inferred from homology"/>
<name>A0A4P6QAV9_9ACTN</name>
<evidence type="ECO:0000313" key="6">
    <source>
        <dbReference type="EMBL" id="QBI56644.1"/>
    </source>
</evidence>
<dbReference type="InterPro" id="IPR016163">
    <property type="entry name" value="Ald_DH_C"/>
</dbReference>